<evidence type="ECO:0000313" key="5">
    <source>
        <dbReference type="EMBL" id="MXV17670.1"/>
    </source>
</evidence>
<dbReference type="SUPFAM" id="SSF48230">
    <property type="entry name" value="Chondroitin AC/alginate lyase"/>
    <property type="match status" value="1"/>
</dbReference>
<dbReference type="InterPro" id="IPR012334">
    <property type="entry name" value="Pectin_lyas_fold"/>
</dbReference>
<gene>
    <name evidence="5" type="ORF">GS398_20380</name>
</gene>
<evidence type="ECO:0000313" key="6">
    <source>
        <dbReference type="Proteomes" id="UP000451233"/>
    </source>
</evidence>
<dbReference type="Gene3D" id="2.160.20.10">
    <property type="entry name" value="Single-stranded right-handed beta-helix, Pectin lyase-like"/>
    <property type="match status" value="1"/>
</dbReference>
<dbReference type="InterPro" id="IPR008929">
    <property type="entry name" value="Chondroitin_lyas"/>
</dbReference>
<reference evidence="5 6" key="1">
    <citation type="submission" date="2019-11" db="EMBL/GenBank/DDBJ databases">
        <title>Pedobacter sp. HMF7056 Genome sequencing and assembly.</title>
        <authorList>
            <person name="Kang H."/>
            <person name="Kim H."/>
            <person name="Joh K."/>
        </authorList>
    </citation>
    <scope>NUCLEOTIDE SEQUENCE [LARGE SCALE GENOMIC DNA]</scope>
    <source>
        <strain evidence="5 6">HMF7056</strain>
    </source>
</reference>
<proteinExistence type="predicted"/>
<keyword evidence="6" id="KW-1185">Reference proteome</keyword>
<dbReference type="EMBL" id="WVHS01000005">
    <property type="protein sequence ID" value="MXV17670.1"/>
    <property type="molecule type" value="Genomic_DNA"/>
</dbReference>
<keyword evidence="2" id="KW-0456">Lyase</keyword>
<dbReference type="Proteomes" id="UP000451233">
    <property type="component" value="Unassembled WGS sequence"/>
</dbReference>
<dbReference type="Pfam" id="PF13229">
    <property type="entry name" value="Beta_helix"/>
    <property type="match status" value="1"/>
</dbReference>
<dbReference type="InterPro" id="IPR039448">
    <property type="entry name" value="Beta_helix"/>
</dbReference>
<evidence type="ECO:0000256" key="1">
    <source>
        <dbReference type="ARBA" id="ARBA00022729"/>
    </source>
</evidence>
<protein>
    <recommendedName>
        <fullName evidence="7">Alginate lyase domain-containing protein</fullName>
    </recommendedName>
</protein>
<dbReference type="RefSeq" id="WP_160908657.1">
    <property type="nucleotide sequence ID" value="NZ_WVHS01000005.1"/>
</dbReference>
<dbReference type="NCBIfam" id="TIGR03804">
    <property type="entry name" value="para_beta_helix"/>
    <property type="match status" value="1"/>
</dbReference>
<feature type="domain" description="Alginate lyase" evidence="3">
    <location>
        <begin position="89"/>
        <end position="293"/>
    </location>
</feature>
<dbReference type="InterPro" id="IPR022441">
    <property type="entry name" value="Para_beta_helix_rpt-2"/>
</dbReference>
<dbReference type="InterPro" id="IPR011050">
    <property type="entry name" value="Pectin_lyase_fold/virulence"/>
</dbReference>
<evidence type="ECO:0000259" key="4">
    <source>
        <dbReference type="Pfam" id="PF13229"/>
    </source>
</evidence>
<dbReference type="Pfam" id="PF05426">
    <property type="entry name" value="Alginate_lyase"/>
    <property type="match status" value="1"/>
</dbReference>
<dbReference type="GO" id="GO:0042597">
    <property type="term" value="C:periplasmic space"/>
    <property type="evidence" value="ECO:0007669"/>
    <property type="project" value="InterPro"/>
</dbReference>
<dbReference type="SMART" id="SM00710">
    <property type="entry name" value="PbH1"/>
    <property type="match status" value="6"/>
</dbReference>
<evidence type="ECO:0000259" key="3">
    <source>
        <dbReference type="Pfam" id="PF05426"/>
    </source>
</evidence>
<keyword evidence="1" id="KW-0732">Signal</keyword>
<dbReference type="AlphaFoldDB" id="A0A7K1Y321"/>
<dbReference type="Gene3D" id="1.50.10.100">
    <property type="entry name" value="Chondroitin AC/alginate lyase"/>
    <property type="match status" value="1"/>
</dbReference>
<feature type="domain" description="Right handed beta helix" evidence="4">
    <location>
        <begin position="565"/>
        <end position="680"/>
    </location>
</feature>
<name>A0A7K1Y321_9SPHI</name>
<sequence>MLRKILFTVPLLFILTLGFAQPTVYHTKPFVHPGMDQAKRDLEFMKQKVLAGEQPWKAAFEKLKENTPASFIPEPRAHISVGAFGANSSGGKEFSSSAQQSYNNALLWYITGKKDYAGKAIEILNAWSPVLWDFDDNNAKLNVGMSGSLFLNAAELLRYSNAGWQEKDMQQFKRMVLTVFYPTIKDFFSEANGNWDGTMMNTLLCIGVFTDDHQIFNSAIERYYRGPGNSGITKYIYPNGQIQETTRDWDHVQMGIGYLGKTAQVAWTQGLDLYSVAGNRLALGFEYSSKYLSGNDDIPVYGKLSARERGKLRDMYENVYDHYRTAGIGMPYTAMVTKKQRPNSTVELLTGLRAPAPPVSKTSAGTALPLRIFPIVSIAGAQKPDPSKFPAKRVMVAFADSIQPALDAMAGKGGWVILDKGIFLLKAALRIPSGVTLCGQGRETVLFLSPAVNGKTIVNAEAGMHDVTIRDLLLEGAVSTADETDPNASRRTRSYMSAPGREGIAFAGEKAEQMTNIRLENLTVQNFTKNGVAIRGAWQVIISQCDFSDNGSSVVPGAGFHHNLLLTRSAGCTVSDSRFDSSPWGNGIELSFSRDVKITGNELARNKLSGIRCTESTGVLISGNLAEGNDVNGISLESLMEGTTRSEISGNLSWHNGQYGIFQGKTAGNTVNNNRTADNGKN</sequence>
<accession>A0A7K1Y321</accession>
<dbReference type="GO" id="GO:0016829">
    <property type="term" value="F:lyase activity"/>
    <property type="evidence" value="ECO:0007669"/>
    <property type="project" value="UniProtKB-KW"/>
</dbReference>
<organism evidence="5 6">
    <name type="scientific">Hufsiella ginkgonis</name>
    <dbReference type="NCBI Taxonomy" id="2695274"/>
    <lineage>
        <taxon>Bacteria</taxon>
        <taxon>Pseudomonadati</taxon>
        <taxon>Bacteroidota</taxon>
        <taxon>Sphingobacteriia</taxon>
        <taxon>Sphingobacteriales</taxon>
        <taxon>Sphingobacteriaceae</taxon>
        <taxon>Hufsiella</taxon>
    </lineage>
</organism>
<evidence type="ECO:0000256" key="2">
    <source>
        <dbReference type="ARBA" id="ARBA00023239"/>
    </source>
</evidence>
<comment type="caution">
    <text evidence="5">The sequence shown here is derived from an EMBL/GenBank/DDBJ whole genome shotgun (WGS) entry which is preliminary data.</text>
</comment>
<dbReference type="InterPro" id="IPR006626">
    <property type="entry name" value="PbH1"/>
</dbReference>
<dbReference type="InterPro" id="IPR008397">
    <property type="entry name" value="Alginate_lyase_dom"/>
</dbReference>
<dbReference type="SUPFAM" id="SSF51126">
    <property type="entry name" value="Pectin lyase-like"/>
    <property type="match status" value="1"/>
</dbReference>
<evidence type="ECO:0008006" key="7">
    <source>
        <dbReference type="Google" id="ProtNLM"/>
    </source>
</evidence>